<proteinExistence type="predicted"/>
<dbReference type="OrthoDB" id="8197512at2759"/>
<accession>A0A4Y2Q9M2</accession>
<comment type="caution">
    <text evidence="3">The sequence shown here is derived from an EMBL/GenBank/DDBJ whole genome shotgun (WGS) entry which is preliminary data.</text>
</comment>
<feature type="compositionally biased region" description="Polar residues" evidence="1">
    <location>
        <begin position="103"/>
        <end position="114"/>
    </location>
</feature>
<dbReference type="AlphaFoldDB" id="A0A4Y2Q9M2"/>
<organism evidence="3 4">
    <name type="scientific">Araneus ventricosus</name>
    <name type="common">Orbweaver spider</name>
    <name type="synonym">Epeira ventricosa</name>
    <dbReference type="NCBI Taxonomy" id="182803"/>
    <lineage>
        <taxon>Eukaryota</taxon>
        <taxon>Metazoa</taxon>
        <taxon>Ecdysozoa</taxon>
        <taxon>Arthropoda</taxon>
        <taxon>Chelicerata</taxon>
        <taxon>Arachnida</taxon>
        <taxon>Araneae</taxon>
        <taxon>Araneomorphae</taxon>
        <taxon>Entelegynae</taxon>
        <taxon>Araneoidea</taxon>
        <taxon>Araneidae</taxon>
        <taxon>Araneus</taxon>
    </lineage>
</organism>
<dbReference type="EMBL" id="BGPR01137490">
    <property type="protein sequence ID" value="GBN60095.1"/>
    <property type="molecule type" value="Genomic_DNA"/>
</dbReference>
<feature type="compositionally biased region" description="Low complexity" evidence="1">
    <location>
        <begin position="115"/>
        <end position="131"/>
    </location>
</feature>
<keyword evidence="4" id="KW-1185">Reference proteome</keyword>
<feature type="compositionally biased region" description="Polar residues" evidence="1">
    <location>
        <begin position="132"/>
        <end position="143"/>
    </location>
</feature>
<dbReference type="EMBL" id="BGPR01137497">
    <property type="protein sequence ID" value="GBN60111.1"/>
    <property type="molecule type" value="Genomic_DNA"/>
</dbReference>
<evidence type="ECO:0000313" key="4">
    <source>
        <dbReference type="Proteomes" id="UP000499080"/>
    </source>
</evidence>
<evidence type="ECO:0000256" key="1">
    <source>
        <dbReference type="SAM" id="MobiDB-lite"/>
    </source>
</evidence>
<sequence>MSTYAVLRLLADWDSHRGIFAVGLNTNNINKVHLSQEVAPTLPSVGAVSSACPTVGVTPVFRCDAYAQESSTKIGLGVHKRRKHAMDANSYIDTVRNKKQMGLRSTPTSVEQQGSTASTSSADQTTSDQASPTAGTSAGSLATVSHGDQPEIRPIPIMAFRGSYRSELQELDDLIWATLNKLPPSDGIYSSVDIILRLNPLTPSGPQNLTTFVYGGFVDIWIREMDSSAFSPFLLTVGGRKPTGA</sequence>
<name>A0A4Y2Q9M2_ARAVE</name>
<protein>
    <submittedName>
        <fullName evidence="3">Uncharacterized protein</fullName>
    </submittedName>
</protein>
<feature type="region of interest" description="Disordered" evidence="1">
    <location>
        <begin position="96"/>
        <end position="149"/>
    </location>
</feature>
<evidence type="ECO:0000313" key="3">
    <source>
        <dbReference type="EMBL" id="GBN60111.1"/>
    </source>
</evidence>
<reference evidence="3 4" key="1">
    <citation type="journal article" date="2019" name="Sci. Rep.">
        <title>Orb-weaving spider Araneus ventricosus genome elucidates the spidroin gene catalogue.</title>
        <authorList>
            <person name="Kono N."/>
            <person name="Nakamura H."/>
            <person name="Ohtoshi R."/>
            <person name="Moran D.A.P."/>
            <person name="Shinohara A."/>
            <person name="Yoshida Y."/>
            <person name="Fujiwara M."/>
            <person name="Mori M."/>
            <person name="Tomita M."/>
            <person name="Arakawa K."/>
        </authorList>
    </citation>
    <scope>NUCLEOTIDE SEQUENCE [LARGE SCALE GENOMIC DNA]</scope>
</reference>
<evidence type="ECO:0000313" key="2">
    <source>
        <dbReference type="EMBL" id="GBN60095.1"/>
    </source>
</evidence>
<gene>
    <name evidence="2" type="ORF">AVEN_42556_1</name>
    <name evidence="3" type="ORF">AVEN_73225_1</name>
</gene>
<dbReference type="Proteomes" id="UP000499080">
    <property type="component" value="Unassembled WGS sequence"/>
</dbReference>